<evidence type="ECO:0000313" key="1">
    <source>
        <dbReference type="EMBL" id="KAK8586742.1"/>
    </source>
</evidence>
<proteinExistence type="predicted"/>
<dbReference type="Proteomes" id="UP001472677">
    <property type="component" value="Unassembled WGS sequence"/>
</dbReference>
<keyword evidence="2" id="KW-1185">Reference proteome</keyword>
<protein>
    <submittedName>
        <fullName evidence="1">Uncharacterized protein</fullName>
    </submittedName>
</protein>
<gene>
    <name evidence="1" type="ORF">V6N12_021271</name>
</gene>
<reference evidence="1 2" key="1">
    <citation type="journal article" date="2024" name="G3 (Bethesda)">
        <title>Genome assembly of Hibiscus sabdariffa L. provides insights into metabolisms of medicinal natural products.</title>
        <authorList>
            <person name="Kim T."/>
        </authorList>
    </citation>
    <scope>NUCLEOTIDE SEQUENCE [LARGE SCALE GENOMIC DNA]</scope>
    <source>
        <strain evidence="1">TK-2024</strain>
        <tissue evidence="1">Old leaves</tissue>
    </source>
</reference>
<sequence>MRKEPKSDQGDAFWGAKFDLQGGEGELIATAHCKGVQKQATVRKLYVDQPAEQDLVQIYRKLQPWGELQAFGENLFALDGPESYNSGAMRQGTLSAKPESEKFTGNFCSEHREMNISGDNR</sequence>
<name>A0ABR2FRC8_9ROSI</name>
<dbReference type="EMBL" id="JBBPBM010000004">
    <property type="protein sequence ID" value="KAK8586742.1"/>
    <property type="molecule type" value="Genomic_DNA"/>
</dbReference>
<evidence type="ECO:0000313" key="2">
    <source>
        <dbReference type="Proteomes" id="UP001472677"/>
    </source>
</evidence>
<comment type="caution">
    <text evidence="1">The sequence shown here is derived from an EMBL/GenBank/DDBJ whole genome shotgun (WGS) entry which is preliminary data.</text>
</comment>
<organism evidence="1 2">
    <name type="scientific">Hibiscus sabdariffa</name>
    <name type="common">roselle</name>
    <dbReference type="NCBI Taxonomy" id="183260"/>
    <lineage>
        <taxon>Eukaryota</taxon>
        <taxon>Viridiplantae</taxon>
        <taxon>Streptophyta</taxon>
        <taxon>Embryophyta</taxon>
        <taxon>Tracheophyta</taxon>
        <taxon>Spermatophyta</taxon>
        <taxon>Magnoliopsida</taxon>
        <taxon>eudicotyledons</taxon>
        <taxon>Gunneridae</taxon>
        <taxon>Pentapetalae</taxon>
        <taxon>rosids</taxon>
        <taxon>malvids</taxon>
        <taxon>Malvales</taxon>
        <taxon>Malvaceae</taxon>
        <taxon>Malvoideae</taxon>
        <taxon>Hibiscus</taxon>
    </lineage>
</organism>
<accession>A0ABR2FRC8</accession>